<sequence length="70" mass="8052">MNFMVTIVTFMVFFIEAMLHYNIGINRGKSLSNFNLKFPEFLDLIKIIIILAFFSTINGIMISYIGETGH</sequence>
<feature type="transmembrane region" description="Helical" evidence="1">
    <location>
        <begin position="44"/>
        <end position="65"/>
    </location>
</feature>
<evidence type="ECO:0000256" key="1">
    <source>
        <dbReference type="SAM" id="Phobius"/>
    </source>
</evidence>
<dbReference type="EMBL" id="MN740234">
    <property type="protein sequence ID" value="QHT95075.1"/>
    <property type="molecule type" value="Genomic_DNA"/>
</dbReference>
<keyword evidence="1" id="KW-0472">Membrane</keyword>
<feature type="transmembrane region" description="Helical" evidence="1">
    <location>
        <begin position="6"/>
        <end position="23"/>
    </location>
</feature>
<name>A0A6C0IRD9_9ZZZZ</name>
<reference evidence="2" key="1">
    <citation type="journal article" date="2020" name="Nature">
        <title>Giant virus diversity and host interactions through global metagenomics.</title>
        <authorList>
            <person name="Schulz F."/>
            <person name="Roux S."/>
            <person name="Paez-Espino D."/>
            <person name="Jungbluth S."/>
            <person name="Walsh D.A."/>
            <person name="Denef V.J."/>
            <person name="McMahon K.D."/>
            <person name="Konstantinidis K.T."/>
            <person name="Eloe-Fadrosh E.A."/>
            <person name="Kyrpides N.C."/>
            <person name="Woyke T."/>
        </authorList>
    </citation>
    <scope>NUCLEOTIDE SEQUENCE</scope>
    <source>
        <strain evidence="2">GVMAG-M-3300024261-37</strain>
    </source>
</reference>
<organism evidence="2">
    <name type="scientific">viral metagenome</name>
    <dbReference type="NCBI Taxonomy" id="1070528"/>
    <lineage>
        <taxon>unclassified sequences</taxon>
        <taxon>metagenomes</taxon>
        <taxon>organismal metagenomes</taxon>
    </lineage>
</organism>
<keyword evidence="1" id="KW-1133">Transmembrane helix</keyword>
<dbReference type="AlphaFoldDB" id="A0A6C0IRD9"/>
<protein>
    <submittedName>
        <fullName evidence="2">Uncharacterized protein</fullName>
    </submittedName>
</protein>
<accession>A0A6C0IRD9</accession>
<proteinExistence type="predicted"/>
<evidence type="ECO:0000313" key="2">
    <source>
        <dbReference type="EMBL" id="QHT95075.1"/>
    </source>
</evidence>
<keyword evidence="1" id="KW-0812">Transmembrane</keyword>